<protein>
    <recommendedName>
        <fullName evidence="2">DUF6533 domain-containing protein</fullName>
    </recommendedName>
</protein>
<dbReference type="OrthoDB" id="2671863at2759"/>
<gene>
    <name evidence="3" type="ORF">CONPUDRAFT_142289</name>
</gene>
<keyword evidence="4" id="KW-1185">Reference proteome</keyword>
<keyword evidence="1" id="KW-0812">Transmembrane</keyword>
<feature type="transmembrane region" description="Helical" evidence="1">
    <location>
        <begin position="36"/>
        <end position="59"/>
    </location>
</feature>
<dbReference type="AlphaFoldDB" id="A0A5M3MWX9"/>
<name>A0A5M3MWX9_CONPW</name>
<feature type="transmembrane region" description="Helical" evidence="1">
    <location>
        <begin position="160"/>
        <end position="182"/>
    </location>
</feature>
<feature type="transmembrane region" description="Helical" evidence="1">
    <location>
        <begin position="79"/>
        <end position="99"/>
    </location>
</feature>
<evidence type="ECO:0000313" key="4">
    <source>
        <dbReference type="Proteomes" id="UP000053558"/>
    </source>
</evidence>
<keyword evidence="1" id="KW-1133">Transmembrane helix</keyword>
<accession>A0A5M3MWX9</accession>
<organism evidence="3 4">
    <name type="scientific">Coniophora puteana (strain RWD-64-598)</name>
    <name type="common">Brown rot fungus</name>
    <dbReference type="NCBI Taxonomy" id="741705"/>
    <lineage>
        <taxon>Eukaryota</taxon>
        <taxon>Fungi</taxon>
        <taxon>Dikarya</taxon>
        <taxon>Basidiomycota</taxon>
        <taxon>Agaricomycotina</taxon>
        <taxon>Agaricomycetes</taxon>
        <taxon>Agaricomycetidae</taxon>
        <taxon>Boletales</taxon>
        <taxon>Coniophorineae</taxon>
        <taxon>Coniophoraceae</taxon>
        <taxon>Coniophora</taxon>
    </lineage>
</organism>
<evidence type="ECO:0000256" key="1">
    <source>
        <dbReference type="SAM" id="Phobius"/>
    </source>
</evidence>
<dbReference type="KEGG" id="cput:CONPUDRAFT_142289"/>
<dbReference type="EMBL" id="JH711575">
    <property type="protein sequence ID" value="EIW83648.1"/>
    <property type="molecule type" value="Genomic_DNA"/>
</dbReference>
<dbReference type="RefSeq" id="XP_007765597.1">
    <property type="nucleotide sequence ID" value="XM_007767407.1"/>
</dbReference>
<feature type="transmembrane region" description="Helical" evidence="1">
    <location>
        <begin position="247"/>
        <end position="266"/>
    </location>
</feature>
<feature type="domain" description="DUF6533" evidence="2">
    <location>
        <begin position="20"/>
        <end position="52"/>
    </location>
</feature>
<dbReference type="InterPro" id="IPR045340">
    <property type="entry name" value="DUF6533"/>
</dbReference>
<feature type="transmembrane region" description="Helical" evidence="1">
    <location>
        <begin position="106"/>
        <end position="131"/>
    </location>
</feature>
<evidence type="ECO:0000313" key="3">
    <source>
        <dbReference type="EMBL" id="EIW83648.1"/>
    </source>
</evidence>
<proteinExistence type="predicted"/>
<dbReference type="GeneID" id="19201726"/>
<dbReference type="Proteomes" id="UP000053558">
    <property type="component" value="Unassembled WGS sequence"/>
</dbReference>
<feature type="transmembrane region" description="Helical" evidence="1">
    <location>
        <begin position="203"/>
        <end position="227"/>
    </location>
</feature>
<comment type="caution">
    <text evidence="3">The sequence shown here is derived from an EMBL/GenBank/DDBJ whole genome shotgun (WGS) entry which is preliminary data.</text>
</comment>
<evidence type="ECO:0000259" key="2">
    <source>
        <dbReference type="Pfam" id="PF20151"/>
    </source>
</evidence>
<sequence length="302" mass="33425">MNAISEDALAKSTQITSYTAVLKFPPELELIWLKPWSVVTILYVMVRYLGMLVVLLRLVNGVINVKNDAVSYNLLVSYTFINLFLIVAAQAIMIIRVYALYRNSKAILYILVSCCFAEMGLLIGCAIKVYALRGGTGRVTQTANHLCAYTSNRDSFAPEITMVAAIGTFQAIILIAAVYSFVNHFWKYRHSRPELQSSGIVSFITGNVLYFALLFVGIGLSCATYAVSDGTAGPASIGIFDMTAYTFPLFGFCIIGPYLVLSVRVAHFRAQRRARKSGFHQSLGMNAIQVQIEQESRTTIEF</sequence>
<keyword evidence="1" id="KW-0472">Membrane</keyword>
<reference evidence="4" key="1">
    <citation type="journal article" date="2012" name="Science">
        <title>The Paleozoic origin of enzymatic lignin decomposition reconstructed from 31 fungal genomes.</title>
        <authorList>
            <person name="Floudas D."/>
            <person name="Binder M."/>
            <person name="Riley R."/>
            <person name="Barry K."/>
            <person name="Blanchette R.A."/>
            <person name="Henrissat B."/>
            <person name="Martinez A.T."/>
            <person name="Otillar R."/>
            <person name="Spatafora J.W."/>
            <person name="Yadav J.S."/>
            <person name="Aerts A."/>
            <person name="Benoit I."/>
            <person name="Boyd A."/>
            <person name="Carlson A."/>
            <person name="Copeland A."/>
            <person name="Coutinho P.M."/>
            <person name="de Vries R.P."/>
            <person name="Ferreira P."/>
            <person name="Findley K."/>
            <person name="Foster B."/>
            <person name="Gaskell J."/>
            <person name="Glotzer D."/>
            <person name="Gorecki P."/>
            <person name="Heitman J."/>
            <person name="Hesse C."/>
            <person name="Hori C."/>
            <person name="Igarashi K."/>
            <person name="Jurgens J.A."/>
            <person name="Kallen N."/>
            <person name="Kersten P."/>
            <person name="Kohler A."/>
            <person name="Kuees U."/>
            <person name="Kumar T.K.A."/>
            <person name="Kuo A."/>
            <person name="LaButti K."/>
            <person name="Larrondo L.F."/>
            <person name="Lindquist E."/>
            <person name="Ling A."/>
            <person name="Lombard V."/>
            <person name="Lucas S."/>
            <person name="Lundell T."/>
            <person name="Martin R."/>
            <person name="McLaughlin D.J."/>
            <person name="Morgenstern I."/>
            <person name="Morin E."/>
            <person name="Murat C."/>
            <person name="Nagy L.G."/>
            <person name="Nolan M."/>
            <person name="Ohm R.A."/>
            <person name="Patyshakuliyeva A."/>
            <person name="Rokas A."/>
            <person name="Ruiz-Duenas F.J."/>
            <person name="Sabat G."/>
            <person name="Salamov A."/>
            <person name="Samejima M."/>
            <person name="Schmutz J."/>
            <person name="Slot J.C."/>
            <person name="St John F."/>
            <person name="Stenlid J."/>
            <person name="Sun H."/>
            <person name="Sun S."/>
            <person name="Syed K."/>
            <person name="Tsang A."/>
            <person name="Wiebenga A."/>
            <person name="Young D."/>
            <person name="Pisabarro A."/>
            <person name="Eastwood D.C."/>
            <person name="Martin F."/>
            <person name="Cullen D."/>
            <person name="Grigoriev I.V."/>
            <person name="Hibbett D.S."/>
        </authorList>
    </citation>
    <scope>NUCLEOTIDE SEQUENCE [LARGE SCALE GENOMIC DNA]</scope>
    <source>
        <strain evidence="4">RWD-64-598 SS2</strain>
    </source>
</reference>
<dbReference type="Pfam" id="PF20151">
    <property type="entry name" value="DUF6533"/>
    <property type="match status" value="1"/>
</dbReference>